<reference evidence="5 6" key="1">
    <citation type="submission" date="2019-02" db="EMBL/GenBank/DDBJ databases">
        <title>Deep-cultivation of Planctomycetes and their phenomic and genomic characterization uncovers novel biology.</title>
        <authorList>
            <person name="Wiegand S."/>
            <person name="Jogler M."/>
            <person name="Boedeker C."/>
            <person name="Pinto D."/>
            <person name="Vollmers J."/>
            <person name="Rivas-Marin E."/>
            <person name="Kohn T."/>
            <person name="Peeters S.H."/>
            <person name="Heuer A."/>
            <person name="Rast P."/>
            <person name="Oberbeckmann S."/>
            <person name="Bunk B."/>
            <person name="Jeske O."/>
            <person name="Meyerdierks A."/>
            <person name="Storesund J.E."/>
            <person name="Kallscheuer N."/>
            <person name="Luecker S."/>
            <person name="Lage O.M."/>
            <person name="Pohl T."/>
            <person name="Merkel B.J."/>
            <person name="Hornburger P."/>
            <person name="Mueller R.-W."/>
            <person name="Bruemmer F."/>
            <person name="Labrenz M."/>
            <person name="Spormann A.M."/>
            <person name="Op den Camp H."/>
            <person name="Overmann J."/>
            <person name="Amann R."/>
            <person name="Jetten M.S.M."/>
            <person name="Mascher T."/>
            <person name="Medema M.H."/>
            <person name="Devos D.P."/>
            <person name="Kaster A.-K."/>
            <person name="Ovreas L."/>
            <person name="Rohde M."/>
            <person name="Galperin M.Y."/>
            <person name="Jogler C."/>
        </authorList>
    </citation>
    <scope>NUCLEOTIDE SEQUENCE [LARGE SCALE GENOMIC DNA]</scope>
    <source>
        <strain evidence="5 6">HG15A2</strain>
    </source>
</reference>
<keyword evidence="1 5" id="KW-0808">Transferase</keyword>
<dbReference type="KEGG" id="amob:HG15A2_07900"/>
<evidence type="ECO:0000259" key="4">
    <source>
        <dbReference type="Pfam" id="PF00685"/>
    </source>
</evidence>
<proteinExistence type="predicted"/>
<dbReference type="InterPro" id="IPR000863">
    <property type="entry name" value="Sulfotransferase_dom"/>
</dbReference>
<evidence type="ECO:0000256" key="1">
    <source>
        <dbReference type="ARBA" id="ARBA00022679"/>
    </source>
</evidence>
<evidence type="ECO:0000256" key="3">
    <source>
        <dbReference type="SAM" id="MobiDB-lite"/>
    </source>
</evidence>
<protein>
    <submittedName>
        <fullName evidence="5">Sulfotransferase domain protein</fullName>
    </submittedName>
</protein>
<gene>
    <name evidence="5" type="ORF">HG15A2_07900</name>
</gene>
<dbReference type="AlphaFoldDB" id="A0A517MRX4"/>
<keyword evidence="2" id="KW-0325">Glycoprotein</keyword>
<organism evidence="5 6">
    <name type="scientific">Adhaeretor mobilis</name>
    <dbReference type="NCBI Taxonomy" id="1930276"/>
    <lineage>
        <taxon>Bacteria</taxon>
        <taxon>Pseudomonadati</taxon>
        <taxon>Planctomycetota</taxon>
        <taxon>Planctomycetia</taxon>
        <taxon>Pirellulales</taxon>
        <taxon>Lacipirellulaceae</taxon>
        <taxon>Adhaeretor</taxon>
    </lineage>
</organism>
<feature type="region of interest" description="Disordered" evidence="3">
    <location>
        <begin position="295"/>
        <end position="315"/>
    </location>
</feature>
<keyword evidence="6" id="KW-1185">Reference proteome</keyword>
<dbReference type="GO" id="GO:0008146">
    <property type="term" value="F:sulfotransferase activity"/>
    <property type="evidence" value="ECO:0007669"/>
    <property type="project" value="InterPro"/>
</dbReference>
<dbReference type="Gene3D" id="3.40.50.300">
    <property type="entry name" value="P-loop containing nucleotide triphosphate hydrolases"/>
    <property type="match status" value="1"/>
</dbReference>
<evidence type="ECO:0000313" key="5">
    <source>
        <dbReference type="EMBL" id="QDS97527.1"/>
    </source>
</evidence>
<feature type="domain" description="Sulfotransferase" evidence="4">
    <location>
        <begin position="3"/>
        <end position="188"/>
    </location>
</feature>
<evidence type="ECO:0000256" key="2">
    <source>
        <dbReference type="ARBA" id="ARBA00023180"/>
    </source>
</evidence>
<sequence length="315" mass="36148">MLPQFVVIGAQKAGSTFLLECLEEHPEIFMPPYEVAFFDGELYDPANLGKFERHFQSAQPGQLIGMKRPNLLGLADCPERLHRHFPDAKLIAILRHPIDRAVSAYFHYMKTGFLPIVPVETGLAKILAGEYDQYPRAAEVLTFGLYAKHLAAYDQCFQPEQMQVILLDEVKRDAQGVLSRLYEFLHVRSDFQPTSQRRRPMAASYSLTRLKLWESVDRWLRVSLHGGSFFERRSGLLAKLAYRTNVLIDRTLWAKLFPAKAPQLSSELREKLKDYYRADVRRLEKRLGTKIPAWDDSNDYEKPLGTDASAESSIN</sequence>
<evidence type="ECO:0000313" key="6">
    <source>
        <dbReference type="Proteomes" id="UP000319852"/>
    </source>
</evidence>
<dbReference type="InterPro" id="IPR037359">
    <property type="entry name" value="NST/OST"/>
</dbReference>
<dbReference type="OrthoDB" id="9797480at2"/>
<name>A0A517MRX4_9BACT</name>
<dbReference type="SUPFAM" id="SSF52540">
    <property type="entry name" value="P-loop containing nucleoside triphosphate hydrolases"/>
    <property type="match status" value="1"/>
</dbReference>
<dbReference type="Pfam" id="PF00685">
    <property type="entry name" value="Sulfotransfer_1"/>
    <property type="match status" value="1"/>
</dbReference>
<accession>A0A517MRX4</accession>
<dbReference type="EMBL" id="CP036263">
    <property type="protein sequence ID" value="QDS97527.1"/>
    <property type="molecule type" value="Genomic_DNA"/>
</dbReference>
<dbReference type="PANTHER" id="PTHR10605">
    <property type="entry name" value="HEPARAN SULFATE SULFOTRANSFERASE"/>
    <property type="match status" value="1"/>
</dbReference>
<dbReference type="Proteomes" id="UP000319852">
    <property type="component" value="Chromosome"/>
</dbReference>
<dbReference type="PANTHER" id="PTHR10605:SF56">
    <property type="entry name" value="BIFUNCTIONAL HEPARAN SULFATE N-DEACETYLASE_N-SULFOTRANSFERASE"/>
    <property type="match status" value="1"/>
</dbReference>
<dbReference type="RefSeq" id="WP_145057981.1">
    <property type="nucleotide sequence ID" value="NZ_CP036263.1"/>
</dbReference>
<dbReference type="InterPro" id="IPR027417">
    <property type="entry name" value="P-loop_NTPase"/>
</dbReference>